<protein>
    <submittedName>
        <fullName evidence="1">Uncharacterized protein</fullName>
    </submittedName>
</protein>
<gene>
    <name evidence="1" type="ORF">PHPALM_2397</name>
</gene>
<comment type="caution">
    <text evidence="1">The sequence shown here is derived from an EMBL/GenBank/DDBJ whole genome shotgun (WGS) entry which is preliminary data.</text>
</comment>
<name>A0A2P4YPV5_9STRA</name>
<sequence length="81" mass="9112">MVRVLKRPFSILSHIGQAESGNHCNVLLALYKLRISVLDVTSPTMDSRNVSSDPLFHVESFPSLLRLIFLNPSHDMSTTFL</sequence>
<dbReference type="AlphaFoldDB" id="A0A2P4YPV5"/>
<reference evidence="1 2" key="1">
    <citation type="journal article" date="2017" name="Genome Biol. Evol.">
        <title>Phytophthora megakarya and P. palmivora, closely related causal agents of cacao black pod rot, underwent increases in genome sizes and gene numbers by different mechanisms.</title>
        <authorList>
            <person name="Ali S.S."/>
            <person name="Shao J."/>
            <person name="Lary D.J."/>
            <person name="Kronmiller B."/>
            <person name="Shen D."/>
            <person name="Strem M.D."/>
            <person name="Amoako-Attah I."/>
            <person name="Akrofi A.Y."/>
            <person name="Begoude B.A."/>
            <person name="Ten Hoopen G.M."/>
            <person name="Coulibaly K."/>
            <person name="Kebe B.I."/>
            <person name="Melnick R.L."/>
            <person name="Guiltinan M.J."/>
            <person name="Tyler B.M."/>
            <person name="Meinhardt L.W."/>
            <person name="Bailey B.A."/>
        </authorList>
    </citation>
    <scope>NUCLEOTIDE SEQUENCE [LARGE SCALE GENOMIC DNA]</scope>
    <source>
        <strain evidence="2">sbr112.9</strain>
    </source>
</reference>
<dbReference type="OrthoDB" id="146829at2759"/>
<proteinExistence type="predicted"/>
<keyword evidence="2" id="KW-1185">Reference proteome</keyword>
<dbReference type="EMBL" id="NCKW01000963">
    <property type="protein sequence ID" value="POM79841.1"/>
    <property type="molecule type" value="Genomic_DNA"/>
</dbReference>
<evidence type="ECO:0000313" key="2">
    <source>
        <dbReference type="Proteomes" id="UP000237271"/>
    </source>
</evidence>
<accession>A0A2P4YPV5</accession>
<organism evidence="1 2">
    <name type="scientific">Phytophthora palmivora</name>
    <dbReference type="NCBI Taxonomy" id="4796"/>
    <lineage>
        <taxon>Eukaryota</taxon>
        <taxon>Sar</taxon>
        <taxon>Stramenopiles</taxon>
        <taxon>Oomycota</taxon>
        <taxon>Peronosporomycetes</taxon>
        <taxon>Peronosporales</taxon>
        <taxon>Peronosporaceae</taxon>
        <taxon>Phytophthora</taxon>
    </lineage>
</organism>
<dbReference type="Proteomes" id="UP000237271">
    <property type="component" value="Unassembled WGS sequence"/>
</dbReference>
<evidence type="ECO:0000313" key="1">
    <source>
        <dbReference type="EMBL" id="POM79841.1"/>
    </source>
</evidence>